<gene>
    <name evidence="1" type="ORF">SAMN05444143_11316</name>
</gene>
<keyword evidence="2" id="KW-1185">Reference proteome</keyword>
<sequence length="201" mass="23425">MKKILFIATLFLSINSFGQKPTGKAQGLRITNQEIASKNDTIINVVYKNEIENNKKPAYFVNGKLINESILRSLNPNEIETVNVEKENIEIENIKYYGKLYIVTKPTYKPKFISLNNLKLKYTNLKDNSTIFQIDNEIIYANYESYIVDENYILKIIVEKFENKKEKLNVNFIRLITKSEENIKKSKEILIRGNNNFASNK</sequence>
<dbReference type="Proteomes" id="UP000182961">
    <property type="component" value="Unassembled WGS sequence"/>
</dbReference>
<organism evidence="1 2">
    <name type="scientific">Flavobacterium succinicans</name>
    <dbReference type="NCBI Taxonomy" id="29536"/>
    <lineage>
        <taxon>Bacteria</taxon>
        <taxon>Pseudomonadati</taxon>
        <taxon>Bacteroidota</taxon>
        <taxon>Flavobacteriia</taxon>
        <taxon>Flavobacteriales</taxon>
        <taxon>Flavobacteriaceae</taxon>
        <taxon>Flavobacterium</taxon>
    </lineage>
</organism>
<dbReference type="eggNOG" id="ENOG5033GZP">
    <property type="taxonomic scope" value="Bacteria"/>
</dbReference>
<protein>
    <submittedName>
        <fullName evidence="1">Uncharacterized protein</fullName>
    </submittedName>
</protein>
<proteinExistence type="predicted"/>
<accession>A0A1I4YYA1</accession>
<dbReference type="EMBL" id="FOUT01000013">
    <property type="protein sequence ID" value="SFN42958.1"/>
    <property type="molecule type" value="Genomic_DNA"/>
</dbReference>
<evidence type="ECO:0000313" key="1">
    <source>
        <dbReference type="EMBL" id="SFN42958.1"/>
    </source>
</evidence>
<reference evidence="2" key="1">
    <citation type="submission" date="2016-10" db="EMBL/GenBank/DDBJ databases">
        <authorList>
            <person name="Varghese N."/>
            <person name="Submissions S."/>
        </authorList>
    </citation>
    <scope>NUCLEOTIDE SEQUENCE [LARGE SCALE GENOMIC DNA]</scope>
    <source>
        <strain evidence="2">DSM 4002</strain>
    </source>
</reference>
<dbReference type="AlphaFoldDB" id="A0A1I4YYA1"/>
<name>A0A1I4YYA1_9FLAO</name>
<dbReference type="RefSeq" id="WP_024982609.1">
    <property type="nucleotide sequence ID" value="NZ_FOUT01000013.1"/>
</dbReference>
<evidence type="ECO:0000313" key="2">
    <source>
        <dbReference type="Proteomes" id="UP000182961"/>
    </source>
</evidence>